<comment type="caution">
    <text evidence="3">The sequence shown here is derived from an EMBL/GenBank/DDBJ whole genome shotgun (WGS) entry which is preliminary data.</text>
</comment>
<keyword evidence="1" id="KW-0812">Transmembrane</keyword>
<evidence type="ECO:0000256" key="1">
    <source>
        <dbReference type="SAM" id="Phobius"/>
    </source>
</evidence>
<organism evidence="3 4">
    <name type="scientific">Pseudonocardia kunmingensis</name>
    <dbReference type="NCBI Taxonomy" id="630975"/>
    <lineage>
        <taxon>Bacteria</taxon>
        <taxon>Bacillati</taxon>
        <taxon>Actinomycetota</taxon>
        <taxon>Actinomycetes</taxon>
        <taxon>Pseudonocardiales</taxon>
        <taxon>Pseudonocardiaceae</taxon>
        <taxon>Pseudonocardia</taxon>
    </lineage>
</organism>
<evidence type="ECO:0000259" key="2">
    <source>
        <dbReference type="Pfam" id="PF13400"/>
    </source>
</evidence>
<dbReference type="Proteomes" id="UP000315677">
    <property type="component" value="Unassembled WGS sequence"/>
</dbReference>
<keyword evidence="1" id="KW-0472">Membrane</keyword>
<name>A0A543DP74_9PSEU</name>
<dbReference type="RefSeq" id="WP_142055037.1">
    <property type="nucleotide sequence ID" value="NZ_VFPA01000002.1"/>
</dbReference>
<dbReference type="OrthoDB" id="3538322at2"/>
<dbReference type="Pfam" id="PF13400">
    <property type="entry name" value="Tad"/>
    <property type="match status" value="1"/>
</dbReference>
<reference evidence="3 4" key="1">
    <citation type="submission" date="2019-06" db="EMBL/GenBank/DDBJ databases">
        <title>Sequencing the genomes of 1000 actinobacteria strains.</title>
        <authorList>
            <person name="Klenk H.-P."/>
        </authorList>
    </citation>
    <scope>NUCLEOTIDE SEQUENCE [LARGE SCALE GENOMIC DNA]</scope>
    <source>
        <strain evidence="3 4">DSM 45301</strain>
    </source>
</reference>
<gene>
    <name evidence="3" type="ORF">FB558_3692</name>
</gene>
<dbReference type="AlphaFoldDB" id="A0A543DP74"/>
<evidence type="ECO:0000313" key="3">
    <source>
        <dbReference type="EMBL" id="TQM11140.1"/>
    </source>
</evidence>
<dbReference type="EMBL" id="VFPA01000002">
    <property type="protein sequence ID" value="TQM11140.1"/>
    <property type="molecule type" value="Genomic_DNA"/>
</dbReference>
<feature type="transmembrane region" description="Helical" evidence="1">
    <location>
        <begin position="12"/>
        <end position="32"/>
    </location>
</feature>
<proteinExistence type="predicted"/>
<keyword evidence="4" id="KW-1185">Reference proteome</keyword>
<sequence>MNGERGGGSVSVPMAVSVLVMLLVVGLAVDGVRAAQGVARADALAEEAARAAGQDLDPRALIRGVAAVDPAAAAESARRYLLAAGVDGEVIIAAPDRIRVEVTVRRPTVLLGLAGQDELTSRGSAEAVLVPVLPEGTP</sequence>
<accession>A0A543DP74</accession>
<protein>
    <submittedName>
        <fullName evidence="3">Putative Flp pilus-assembly TadE/G-like protein</fullName>
    </submittedName>
</protein>
<dbReference type="InterPro" id="IPR028087">
    <property type="entry name" value="Tad_N"/>
</dbReference>
<keyword evidence="1" id="KW-1133">Transmembrane helix</keyword>
<feature type="domain" description="Putative Flp pilus-assembly TadG-like N-terminal" evidence="2">
    <location>
        <begin position="8"/>
        <end position="55"/>
    </location>
</feature>
<evidence type="ECO:0000313" key="4">
    <source>
        <dbReference type="Proteomes" id="UP000315677"/>
    </source>
</evidence>